<feature type="compositionally biased region" description="Basic and acidic residues" evidence="6">
    <location>
        <begin position="145"/>
        <end position="160"/>
    </location>
</feature>
<dbReference type="InterPro" id="IPR023153">
    <property type="entry name" value="DarP_sf"/>
</dbReference>
<sequence length="174" mass="20447">MSEQNTQPEDELEWVSKTQRKQESEALQKLGRQLTEMGDQLLLKLPLEDDLLEAIQLAKRIRNKREGYRRQIQYIGKLMRQRDSEDIVKAIALIEAKKQQSNQAFHQLEETRDAIIAEGDSAIQQFIDDYPQADRQRLRQLSRGAQREQKQNKPPKSARELFKYLREIAESAEQ</sequence>
<dbReference type="GO" id="GO:0005829">
    <property type="term" value="C:cytosol"/>
    <property type="evidence" value="ECO:0007669"/>
    <property type="project" value="TreeGrafter"/>
</dbReference>
<dbReference type="HAMAP" id="MF_00765">
    <property type="entry name" value="DarP"/>
    <property type="match status" value="1"/>
</dbReference>
<dbReference type="GO" id="GO:0019843">
    <property type="term" value="F:rRNA binding"/>
    <property type="evidence" value="ECO:0007669"/>
    <property type="project" value="UniProtKB-UniRule"/>
</dbReference>
<evidence type="ECO:0000313" key="8">
    <source>
        <dbReference type="Proteomes" id="UP000619743"/>
    </source>
</evidence>
<accession>A0A8J2XQI6</accession>
<dbReference type="GO" id="GO:1902626">
    <property type="term" value="P:assembly of large subunit precursor of preribosome"/>
    <property type="evidence" value="ECO:0007669"/>
    <property type="project" value="UniProtKB-UniRule"/>
</dbReference>
<proteinExistence type="inferred from homology"/>
<dbReference type="GO" id="GO:0043022">
    <property type="term" value="F:ribosome binding"/>
    <property type="evidence" value="ECO:0007669"/>
    <property type="project" value="UniProtKB-UniRule"/>
</dbReference>
<dbReference type="PANTHER" id="PTHR38101:SF1">
    <property type="entry name" value="UPF0307 PROTEIN YJGA"/>
    <property type="match status" value="1"/>
</dbReference>
<keyword evidence="2 5" id="KW-0690">Ribosome biogenesis</keyword>
<comment type="function">
    <text evidence="5">Member of a network of 50S ribosomal subunit biogenesis factors which assembles along the 30S-50S interface, preventing incorrect 23S rRNA structures from forming. Promotes peptidyl transferase center (PTC) maturation.</text>
</comment>
<comment type="caution">
    <text evidence="7">The sequence shown here is derived from an EMBL/GenBank/DDBJ whole genome shotgun (WGS) entry which is preliminary data.</text>
</comment>
<dbReference type="PIRSF" id="PIRSF016183">
    <property type="entry name" value="UCP016183"/>
    <property type="match status" value="1"/>
</dbReference>
<dbReference type="RefSeq" id="WP_087506268.1">
    <property type="nucleotide sequence ID" value="NZ_BMDX01000014.1"/>
</dbReference>
<dbReference type="InterPro" id="IPR006839">
    <property type="entry name" value="DarP"/>
</dbReference>
<keyword evidence="4 5" id="KW-0694">RNA-binding</keyword>
<comment type="subcellular location">
    <subcellularLocation>
        <location evidence="5">Cytoplasm</location>
    </subcellularLocation>
    <text evidence="5">Associates with late stage pre-50S ribosomal subunits.</text>
</comment>
<keyword evidence="8" id="KW-1185">Reference proteome</keyword>
<evidence type="ECO:0000256" key="2">
    <source>
        <dbReference type="ARBA" id="ARBA00022517"/>
    </source>
</evidence>
<keyword evidence="1 5" id="KW-0963">Cytoplasm</keyword>
<feature type="region of interest" description="Disordered" evidence="6">
    <location>
        <begin position="139"/>
        <end position="160"/>
    </location>
</feature>
<dbReference type="Proteomes" id="UP000619743">
    <property type="component" value="Unassembled WGS sequence"/>
</dbReference>
<dbReference type="SUPFAM" id="SSF158710">
    <property type="entry name" value="PSPTO4464-like"/>
    <property type="match status" value="1"/>
</dbReference>
<dbReference type="FunFam" id="1.10.60.30:FF:000002">
    <property type="entry name" value="UPF0307 protein YjgA"/>
    <property type="match status" value="1"/>
</dbReference>
<evidence type="ECO:0000256" key="4">
    <source>
        <dbReference type="ARBA" id="ARBA00022884"/>
    </source>
</evidence>
<dbReference type="PANTHER" id="PTHR38101">
    <property type="entry name" value="UPF0307 PROTEIN YJGA"/>
    <property type="match status" value="1"/>
</dbReference>
<organism evidence="7 8">
    <name type="scientific">Neiella marina</name>
    <dbReference type="NCBI Taxonomy" id="508461"/>
    <lineage>
        <taxon>Bacteria</taxon>
        <taxon>Pseudomonadati</taxon>
        <taxon>Pseudomonadota</taxon>
        <taxon>Gammaproteobacteria</taxon>
        <taxon>Alteromonadales</taxon>
        <taxon>Echinimonadaceae</taxon>
        <taxon>Neiella</taxon>
    </lineage>
</organism>
<keyword evidence="3 5" id="KW-0699">rRNA-binding</keyword>
<dbReference type="AlphaFoldDB" id="A0A8J2XQI6"/>
<dbReference type="CDD" id="cd16331">
    <property type="entry name" value="YjgA-like"/>
    <property type="match status" value="1"/>
</dbReference>
<dbReference type="EMBL" id="BMDX01000014">
    <property type="protein sequence ID" value="GGA83040.1"/>
    <property type="molecule type" value="Genomic_DNA"/>
</dbReference>
<dbReference type="Pfam" id="PF04751">
    <property type="entry name" value="DarP"/>
    <property type="match status" value="1"/>
</dbReference>
<dbReference type="Gene3D" id="1.10.60.30">
    <property type="entry name" value="PSPTO4464-like domains"/>
    <property type="match status" value="2"/>
</dbReference>
<evidence type="ECO:0000256" key="6">
    <source>
        <dbReference type="SAM" id="MobiDB-lite"/>
    </source>
</evidence>
<evidence type="ECO:0000313" key="7">
    <source>
        <dbReference type="EMBL" id="GGA83040.1"/>
    </source>
</evidence>
<evidence type="ECO:0000256" key="3">
    <source>
        <dbReference type="ARBA" id="ARBA00022730"/>
    </source>
</evidence>
<dbReference type="OrthoDB" id="5293604at2"/>
<evidence type="ECO:0000256" key="5">
    <source>
        <dbReference type="HAMAP-Rule" id="MF_00765"/>
    </source>
</evidence>
<comment type="similarity">
    <text evidence="5">Belongs to the DarP family.</text>
</comment>
<name>A0A8J2XQI6_9GAMM</name>
<gene>
    <name evidence="5" type="primary">darP</name>
    <name evidence="7" type="ORF">GCM10011369_26280</name>
</gene>
<evidence type="ECO:0000256" key="1">
    <source>
        <dbReference type="ARBA" id="ARBA00022490"/>
    </source>
</evidence>
<reference evidence="8" key="1">
    <citation type="journal article" date="2019" name="Int. J. Syst. Evol. Microbiol.">
        <title>The Global Catalogue of Microorganisms (GCM) 10K type strain sequencing project: providing services to taxonomists for standard genome sequencing and annotation.</title>
        <authorList>
            <consortium name="The Broad Institute Genomics Platform"/>
            <consortium name="The Broad Institute Genome Sequencing Center for Infectious Disease"/>
            <person name="Wu L."/>
            <person name="Ma J."/>
        </authorList>
    </citation>
    <scope>NUCLEOTIDE SEQUENCE [LARGE SCALE GENOMIC DNA]</scope>
    <source>
        <strain evidence="8">CGMCC 1.10130</strain>
    </source>
</reference>
<dbReference type="NCBIfam" id="NF003593">
    <property type="entry name" value="PRK05255.1-1"/>
    <property type="match status" value="1"/>
</dbReference>
<protein>
    <recommendedName>
        <fullName evidence="5">Dual-action ribosomal maturation protein DarP</fullName>
    </recommendedName>
    <alternativeName>
        <fullName evidence="5">Large ribosomal subunit assembly factor DarP</fullName>
    </alternativeName>
</protein>